<dbReference type="PANTHER" id="PTHR43861">
    <property type="entry name" value="TRANS-ACONITATE 2-METHYLTRANSFERASE-RELATED"/>
    <property type="match status" value="1"/>
</dbReference>
<sequence>MVNTQTRSAQKEIMDDLDMRGEELEKTLQDLDKVNRWLGGNKITLQGVEKLLKNASFRSPVKIIDVGCGNGSVLKEVARLGRETGQKFELTGIDANRNAREIAEKNLSSYPEVSFKGMDVFSEEFKPLEADIILCTLTLHHFSNEEIKKLMKVFVQKAKIGVVINDLKRSRRAYYLFKVFCLAFGIREINRKDGLTSILRSFKKEELQALGKDLEPSRQEINEKWAFRYQWILYK</sequence>
<dbReference type="GO" id="GO:0032259">
    <property type="term" value="P:methylation"/>
    <property type="evidence" value="ECO:0007669"/>
    <property type="project" value="UniProtKB-KW"/>
</dbReference>
<dbReference type="InterPro" id="IPR041698">
    <property type="entry name" value="Methyltransf_25"/>
</dbReference>
<proteinExistence type="predicted"/>
<name>A0ABY6NQK5_9FLAO</name>
<keyword evidence="1" id="KW-0808">Transferase</keyword>
<dbReference type="Proteomes" id="UP001163981">
    <property type="component" value="Chromosome"/>
</dbReference>
<feature type="domain" description="Methyltransferase" evidence="2">
    <location>
        <begin position="63"/>
        <end position="154"/>
    </location>
</feature>
<evidence type="ECO:0000256" key="1">
    <source>
        <dbReference type="ARBA" id="ARBA00022679"/>
    </source>
</evidence>
<dbReference type="Pfam" id="PF13649">
    <property type="entry name" value="Methyltransf_25"/>
    <property type="match status" value="1"/>
</dbReference>
<dbReference type="SUPFAM" id="SSF53335">
    <property type="entry name" value="S-adenosyl-L-methionine-dependent methyltransferases"/>
    <property type="match status" value="1"/>
</dbReference>
<dbReference type="InterPro" id="IPR029063">
    <property type="entry name" value="SAM-dependent_MTases_sf"/>
</dbReference>
<accession>A0ABY6NQK5</accession>
<organism evidence="3 4">
    <name type="scientific">Salinimicrobium tongyeongense</name>
    <dbReference type="NCBI Taxonomy" id="2809707"/>
    <lineage>
        <taxon>Bacteria</taxon>
        <taxon>Pseudomonadati</taxon>
        <taxon>Bacteroidota</taxon>
        <taxon>Flavobacteriia</taxon>
        <taxon>Flavobacteriales</taxon>
        <taxon>Flavobacteriaceae</taxon>
        <taxon>Salinimicrobium</taxon>
    </lineage>
</organism>
<reference evidence="3" key="1">
    <citation type="submission" date="2021-02" db="EMBL/GenBank/DDBJ databases">
        <title>Salinimicrobium sp. nov. isolated from seawater in Tongyeong, Republic of Korea.</title>
        <authorList>
            <person name="Lee S.-J."/>
        </authorList>
    </citation>
    <scope>NUCLEOTIDE SEQUENCE</scope>
    <source>
        <strain evidence="3">HN-2-9-2</strain>
    </source>
</reference>
<evidence type="ECO:0000313" key="4">
    <source>
        <dbReference type="Proteomes" id="UP001163981"/>
    </source>
</evidence>
<keyword evidence="4" id="KW-1185">Reference proteome</keyword>
<gene>
    <name evidence="3" type="ORF">JRG66_14700</name>
</gene>
<keyword evidence="3" id="KW-0489">Methyltransferase</keyword>
<protein>
    <submittedName>
        <fullName evidence="3">Methyltransferase domain-containing protein</fullName>
    </submittedName>
</protein>
<dbReference type="GO" id="GO:0008168">
    <property type="term" value="F:methyltransferase activity"/>
    <property type="evidence" value="ECO:0007669"/>
    <property type="project" value="UniProtKB-KW"/>
</dbReference>
<evidence type="ECO:0000259" key="2">
    <source>
        <dbReference type="Pfam" id="PF13649"/>
    </source>
</evidence>
<evidence type="ECO:0000313" key="3">
    <source>
        <dbReference type="EMBL" id="UZH55182.1"/>
    </source>
</evidence>
<dbReference type="RefSeq" id="WP_265163530.1">
    <property type="nucleotide sequence ID" value="NZ_CP069620.1"/>
</dbReference>
<dbReference type="EMBL" id="CP069620">
    <property type="protein sequence ID" value="UZH55182.1"/>
    <property type="molecule type" value="Genomic_DNA"/>
</dbReference>
<dbReference type="Gene3D" id="3.40.50.150">
    <property type="entry name" value="Vaccinia Virus protein VP39"/>
    <property type="match status" value="1"/>
</dbReference>
<dbReference type="CDD" id="cd02440">
    <property type="entry name" value="AdoMet_MTases"/>
    <property type="match status" value="1"/>
</dbReference>